<dbReference type="PRINTS" id="PR00404">
    <property type="entry name" value="MADSDOMAIN"/>
</dbReference>
<dbReference type="CDD" id="cd00265">
    <property type="entry name" value="MADS_MEF2_like"/>
    <property type="match status" value="1"/>
</dbReference>
<evidence type="ECO:0000256" key="11">
    <source>
        <dbReference type="ARBA" id="ARBA00023242"/>
    </source>
</evidence>
<keyword evidence="10" id="KW-0804">Transcription</keyword>
<name>A0ABQ7BXV2_BRACR</name>
<keyword evidence="7" id="KW-0805">Transcription regulation</keyword>
<comment type="similarity">
    <text evidence="3">Belongs to the RAMP4 family.</text>
</comment>
<evidence type="ECO:0000259" key="13">
    <source>
        <dbReference type="PROSITE" id="PS50066"/>
    </source>
</evidence>
<evidence type="ECO:0000313" key="15">
    <source>
        <dbReference type="Proteomes" id="UP000266723"/>
    </source>
</evidence>
<comment type="subcellular location">
    <subcellularLocation>
        <location evidence="2">Endoplasmic reticulum membrane</location>
        <topology evidence="2">Single-pass membrane protein</topology>
    </subcellularLocation>
    <subcellularLocation>
        <location evidence="1">Nucleus</location>
    </subcellularLocation>
</comment>
<evidence type="ECO:0000256" key="1">
    <source>
        <dbReference type="ARBA" id="ARBA00004123"/>
    </source>
</evidence>
<dbReference type="Pfam" id="PF06624">
    <property type="entry name" value="RAMP4"/>
    <property type="match status" value="1"/>
</dbReference>
<keyword evidence="5" id="KW-0256">Endoplasmic reticulum</keyword>
<evidence type="ECO:0000256" key="5">
    <source>
        <dbReference type="ARBA" id="ARBA00022824"/>
    </source>
</evidence>
<dbReference type="Gene3D" id="3.40.1810.10">
    <property type="entry name" value="Transcription factor, MADS-box"/>
    <property type="match status" value="1"/>
</dbReference>
<keyword evidence="6 12" id="KW-1133">Transmembrane helix</keyword>
<dbReference type="Proteomes" id="UP000266723">
    <property type="component" value="Unassembled WGS sequence"/>
</dbReference>
<organism evidence="14 15">
    <name type="scientific">Brassica cretica</name>
    <name type="common">Mustard</name>
    <dbReference type="NCBI Taxonomy" id="69181"/>
    <lineage>
        <taxon>Eukaryota</taxon>
        <taxon>Viridiplantae</taxon>
        <taxon>Streptophyta</taxon>
        <taxon>Embryophyta</taxon>
        <taxon>Tracheophyta</taxon>
        <taxon>Spermatophyta</taxon>
        <taxon>Magnoliopsida</taxon>
        <taxon>eudicotyledons</taxon>
        <taxon>Gunneridae</taxon>
        <taxon>Pentapetalae</taxon>
        <taxon>rosids</taxon>
        <taxon>malvids</taxon>
        <taxon>Brassicales</taxon>
        <taxon>Brassicaceae</taxon>
        <taxon>Brassiceae</taxon>
        <taxon>Brassica</taxon>
    </lineage>
</organism>
<feature type="transmembrane region" description="Helical" evidence="12">
    <location>
        <begin position="227"/>
        <end position="245"/>
    </location>
</feature>
<evidence type="ECO:0000256" key="3">
    <source>
        <dbReference type="ARBA" id="ARBA00005500"/>
    </source>
</evidence>
<evidence type="ECO:0000256" key="4">
    <source>
        <dbReference type="ARBA" id="ARBA00022692"/>
    </source>
</evidence>
<dbReference type="SMART" id="SM00432">
    <property type="entry name" value="MADS"/>
    <property type="match status" value="1"/>
</dbReference>
<dbReference type="InterPro" id="IPR002100">
    <property type="entry name" value="TF_MADSbox"/>
</dbReference>
<evidence type="ECO:0000256" key="7">
    <source>
        <dbReference type="ARBA" id="ARBA00023015"/>
    </source>
</evidence>
<dbReference type="Pfam" id="PF00319">
    <property type="entry name" value="SRF-TF"/>
    <property type="match status" value="1"/>
</dbReference>
<evidence type="ECO:0000256" key="6">
    <source>
        <dbReference type="ARBA" id="ARBA00022989"/>
    </source>
</evidence>
<evidence type="ECO:0000256" key="10">
    <source>
        <dbReference type="ARBA" id="ARBA00023163"/>
    </source>
</evidence>
<keyword evidence="11" id="KW-0539">Nucleus</keyword>
<dbReference type="PROSITE" id="PS50066">
    <property type="entry name" value="MADS_BOX_2"/>
    <property type="match status" value="1"/>
</dbReference>
<evidence type="ECO:0000256" key="12">
    <source>
        <dbReference type="SAM" id="Phobius"/>
    </source>
</evidence>
<sequence length="254" mass="28066">MGRGRVELKRIENTINRQVTFAKRRGGVLKKAYELSVLCDAEVALIIFSNRGKLFEFCSNSSMLKTLERYQKCNYGPPEPNVPSREALAVGFLRSLGSCPEPPPLSADADFSPRSLPGFADDEESVAFDGSYISLGVRVAAAGYIGGSDAMWIRDFLHRLPLVALGSGSHRGSLCRRDRLRHFHGWETTSKRLADRKIEKFDKNITKRGFVPETTTKKGKDYPVGPILLGFFVFVVIGSSLFQIIRTATSGGMA</sequence>
<evidence type="ECO:0000256" key="8">
    <source>
        <dbReference type="ARBA" id="ARBA00023125"/>
    </source>
</evidence>
<keyword evidence="15" id="KW-1185">Reference proteome</keyword>
<dbReference type="PANTHER" id="PTHR15601:SF23">
    <property type="entry name" value="STRESS ASSOCIATED ENDOPLASMIC RETICULUM PROTEIN"/>
    <property type="match status" value="1"/>
</dbReference>
<evidence type="ECO:0000313" key="14">
    <source>
        <dbReference type="EMBL" id="KAF3543752.1"/>
    </source>
</evidence>
<proteinExistence type="inferred from homology"/>
<dbReference type="SUPFAM" id="SSF55455">
    <property type="entry name" value="SRF-like"/>
    <property type="match status" value="1"/>
</dbReference>
<dbReference type="InterPro" id="IPR033896">
    <property type="entry name" value="MEF2-like_N"/>
</dbReference>
<gene>
    <name evidence="14" type="ORF">DY000_02008700</name>
</gene>
<keyword evidence="8" id="KW-0238">DNA-binding</keyword>
<keyword evidence="4 12" id="KW-0812">Transmembrane</keyword>
<evidence type="ECO:0000256" key="2">
    <source>
        <dbReference type="ARBA" id="ARBA00004389"/>
    </source>
</evidence>
<dbReference type="InterPro" id="IPR010580">
    <property type="entry name" value="ER_stress-assoc"/>
</dbReference>
<comment type="caution">
    <text evidence="14">The sequence shown here is derived from an EMBL/GenBank/DDBJ whole genome shotgun (WGS) entry which is preliminary data.</text>
</comment>
<dbReference type="EMBL" id="QGKV02000832">
    <property type="protein sequence ID" value="KAF3543752.1"/>
    <property type="molecule type" value="Genomic_DNA"/>
</dbReference>
<reference evidence="14 15" key="1">
    <citation type="journal article" date="2020" name="BMC Genomics">
        <title>Intraspecific diversification of the crop wild relative Brassica cretica Lam. using demographic model selection.</title>
        <authorList>
            <person name="Kioukis A."/>
            <person name="Michalopoulou V.A."/>
            <person name="Briers L."/>
            <person name="Pirintsos S."/>
            <person name="Studholme D.J."/>
            <person name="Pavlidis P."/>
            <person name="Sarris P.F."/>
        </authorList>
    </citation>
    <scope>NUCLEOTIDE SEQUENCE [LARGE SCALE GENOMIC DNA]</scope>
    <source>
        <strain evidence="15">cv. PFS-1207/04</strain>
    </source>
</reference>
<dbReference type="PANTHER" id="PTHR15601">
    <property type="entry name" value="STRESS ASSOCIATED ENDOPLASMIC RETICULUM PROTEIN SERP1/RAMP4"/>
    <property type="match status" value="1"/>
</dbReference>
<keyword evidence="9 12" id="KW-0472">Membrane</keyword>
<dbReference type="PROSITE" id="PS00350">
    <property type="entry name" value="MADS_BOX_1"/>
    <property type="match status" value="1"/>
</dbReference>
<accession>A0ABQ7BXV2</accession>
<feature type="domain" description="MADS-box" evidence="13">
    <location>
        <begin position="1"/>
        <end position="61"/>
    </location>
</feature>
<evidence type="ECO:0000256" key="9">
    <source>
        <dbReference type="ARBA" id="ARBA00023136"/>
    </source>
</evidence>
<dbReference type="InterPro" id="IPR036879">
    <property type="entry name" value="TF_MADSbox_sf"/>
</dbReference>
<protein>
    <recommendedName>
        <fullName evidence="13">MADS-box domain-containing protein</fullName>
    </recommendedName>
</protein>